<comment type="similarity">
    <text evidence="1">Belongs to the Gfo/Idh/MocA family.</text>
</comment>
<dbReference type="GO" id="GO:0000166">
    <property type="term" value="F:nucleotide binding"/>
    <property type="evidence" value="ECO:0007669"/>
    <property type="project" value="InterPro"/>
</dbReference>
<proteinExistence type="inferred from homology"/>
<comment type="caution">
    <text evidence="5">The sequence shown here is derived from an EMBL/GenBank/DDBJ whole genome shotgun (WGS) entry which is preliminary data.</text>
</comment>
<dbReference type="Pfam" id="PF01408">
    <property type="entry name" value="GFO_IDH_MocA"/>
    <property type="match status" value="1"/>
</dbReference>
<evidence type="ECO:0000259" key="4">
    <source>
        <dbReference type="Pfam" id="PF22725"/>
    </source>
</evidence>
<dbReference type="Gene3D" id="3.40.50.720">
    <property type="entry name" value="NAD(P)-binding Rossmann-like Domain"/>
    <property type="match status" value="1"/>
</dbReference>
<evidence type="ECO:0000313" key="5">
    <source>
        <dbReference type="EMBL" id="MVN92499.1"/>
    </source>
</evidence>
<name>A0A6I4IGL5_9SPHI</name>
<dbReference type="Proteomes" id="UP000434850">
    <property type="component" value="Unassembled WGS sequence"/>
</dbReference>
<dbReference type="Gene3D" id="3.30.360.10">
    <property type="entry name" value="Dihydrodipicolinate Reductase, domain 2"/>
    <property type="match status" value="1"/>
</dbReference>
<keyword evidence="2" id="KW-0560">Oxidoreductase</keyword>
<dbReference type="SUPFAM" id="SSF51735">
    <property type="entry name" value="NAD(P)-binding Rossmann-fold domains"/>
    <property type="match status" value="1"/>
</dbReference>
<accession>A0A6I4IGL5</accession>
<dbReference type="Pfam" id="PF22725">
    <property type="entry name" value="GFO_IDH_MocA_C3"/>
    <property type="match status" value="1"/>
</dbReference>
<evidence type="ECO:0000256" key="2">
    <source>
        <dbReference type="ARBA" id="ARBA00023002"/>
    </source>
</evidence>
<dbReference type="InterPro" id="IPR000683">
    <property type="entry name" value="Gfo/Idh/MocA-like_OxRdtase_N"/>
</dbReference>
<protein>
    <submittedName>
        <fullName evidence="5">Oxidoreductase</fullName>
    </submittedName>
</protein>
<dbReference type="PANTHER" id="PTHR43708">
    <property type="entry name" value="CONSERVED EXPRESSED OXIDOREDUCTASE (EUROFUNG)"/>
    <property type="match status" value="1"/>
</dbReference>
<dbReference type="RefSeq" id="WP_157542811.1">
    <property type="nucleotide sequence ID" value="NZ_WQLA01000006.1"/>
</dbReference>
<dbReference type="AlphaFoldDB" id="A0A6I4IGL5"/>
<dbReference type="InterPro" id="IPR036291">
    <property type="entry name" value="NAD(P)-bd_dom_sf"/>
</dbReference>
<dbReference type="InterPro" id="IPR051317">
    <property type="entry name" value="Gfo/Idh/MocA_oxidoreduct"/>
</dbReference>
<feature type="domain" description="GFO/IDH/MocA-like oxidoreductase" evidence="4">
    <location>
        <begin position="130"/>
        <end position="250"/>
    </location>
</feature>
<evidence type="ECO:0000259" key="3">
    <source>
        <dbReference type="Pfam" id="PF01408"/>
    </source>
</evidence>
<dbReference type="EMBL" id="WQLA01000006">
    <property type="protein sequence ID" value="MVN92499.1"/>
    <property type="molecule type" value="Genomic_DNA"/>
</dbReference>
<evidence type="ECO:0000313" key="6">
    <source>
        <dbReference type="Proteomes" id="UP000434850"/>
    </source>
</evidence>
<dbReference type="GO" id="GO:0016491">
    <property type="term" value="F:oxidoreductase activity"/>
    <property type="evidence" value="ECO:0007669"/>
    <property type="project" value="UniProtKB-KW"/>
</dbReference>
<dbReference type="PANTHER" id="PTHR43708:SF5">
    <property type="entry name" value="CONSERVED EXPRESSED OXIDOREDUCTASE (EUROFUNG)-RELATED"/>
    <property type="match status" value="1"/>
</dbReference>
<evidence type="ECO:0000256" key="1">
    <source>
        <dbReference type="ARBA" id="ARBA00010928"/>
    </source>
</evidence>
<dbReference type="SUPFAM" id="SSF55347">
    <property type="entry name" value="Glyceraldehyde-3-phosphate dehydrogenase-like, C-terminal domain"/>
    <property type="match status" value="1"/>
</dbReference>
<organism evidence="5 6">
    <name type="scientific">Mucilaginibacter aquatilis</name>
    <dbReference type="NCBI Taxonomy" id="1517760"/>
    <lineage>
        <taxon>Bacteria</taxon>
        <taxon>Pseudomonadati</taxon>
        <taxon>Bacteroidota</taxon>
        <taxon>Sphingobacteriia</taxon>
        <taxon>Sphingobacteriales</taxon>
        <taxon>Sphingobacteriaceae</taxon>
        <taxon>Mucilaginibacter</taxon>
    </lineage>
</organism>
<sequence length="338" mass="37810">MSSPIVTGILSFGMSGRIFHAPFVHAHQGFNFKAVVERTNKNVNQFYPDVISYDSIEAILADNEIELIIVNTPNYLHYEHARQALLAGKSVLVEKPVTATSAQLFELFDIAKQKGLHVLVYQNRRWDSDFLSVKDIIESGRLGELIEVNFRFDRYRPVLSPKLFKETAQTPANGLIYDLGPHLLDQIISLFGKPITANKVTATHREGSEVVDYFSYQLTYPHQLVVNVTSGLLIAHPMPSFIVHGTAGSYVKDRVDVQEAQLDKAIKPTDHNYGVEPEGSEGILTIMGIGTEKTLEKIPSLEGNYLNLFEAVYQTLANGAVYPITDEHVAWQLELLEL</sequence>
<dbReference type="InterPro" id="IPR055170">
    <property type="entry name" value="GFO_IDH_MocA-like_dom"/>
</dbReference>
<keyword evidence="6" id="KW-1185">Reference proteome</keyword>
<reference evidence="5 6" key="1">
    <citation type="submission" date="2019-12" db="EMBL/GenBank/DDBJ databases">
        <title>Mucilaginibacter sp. HME9299 genome sequencing and assembly.</title>
        <authorList>
            <person name="Kang H."/>
            <person name="Kim H."/>
            <person name="Joh K."/>
        </authorList>
    </citation>
    <scope>NUCLEOTIDE SEQUENCE [LARGE SCALE GENOMIC DNA]</scope>
    <source>
        <strain evidence="5 6">HME9299</strain>
    </source>
</reference>
<dbReference type="OrthoDB" id="9815825at2"/>
<gene>
    <name evidence="5" type="ORF">GO816_15280</name>
</gene>
<feature type="domain" description="Gfo/Idh/MocA-like oxidoreductase N-terminal" evidence="3">
    <location>
        <begin position="10"/>
        <end position="121"/>
    </location>
</feature>